<evidence type="ECO:0000256" key="9">
    <source>
        <dbReference type="ARBA" id="ARBA00023157"/>
    </source>
</evidence>
<dbReference type="Proteomes" id="UP000504607">
    <property type="component" value="Chromosome 5"/>
</dbReference>
<organism evidence="12 13">
    <name type="scientific">Elaeis guineensis var. tenera</name>
    <name type="common">Oil palm</name>
    <dbReference type="NCBI Taxonomy" id="51953"/>
    <lineage>
        <taxon>Eukaryota</taxon>
        <taxon>Viridiplantae</taxon>
        <taxon>Streptophyta</taxon>
        <taxon>Embryophyta</taxon>
        <taxon>Tracheophyta</taxon>
        <taxon>Spermatophyta</taxon>
        <taxon>Magnoliopsida</taxon>
        <taxon>Liliopsida</taxon>
        <taxon>Arecaceae</taxon>
        <taxon>Arecoideae</taxon>
        <taxon>Cocoseae</taxon>
        <taxon>Elaeidinae</taxon>
        <taxon>Elaeis</taxon>
    </lineage>
</organism>
<dbReference type="GO" id="GO:0000014">
    <property type="term" value="F:single-stranded DNA endodeoxyribonuclease activity"/>
    <property type="evidence" value="ECO:0007669"/>
    <property type="project" value="UniProtKB-ARBA"/>
</dbReference>
<evidence type="ECO:0000256" key="7">
    <source>
        <dbReference type="ARBA" id="ARBA00022759"/>
    </source>
</evidence>
<keyword evidence="10" id="KW-0325">Glycoprotein</keyword>
<dbReference type="GO" id="GO:0003676">
    <property type="term" value="F:nucleic acid binding"/>
    <property type="evidence" value="ECO:0007669"/>
    <property type="project" value="InterPro"/>
</dbReference>
<sequence>MKLALKEHLGSCCHPLFIRLSCGWIGVASGVCILHLEEEEEEEEGKMSMFTGGGFMRFSILMAGLILIWASGAWSWSKEGHILTCRIAQDLLEPEAAEAVKNLLPDYVNGDLSALCTWPDQIRHWYKYRWTSSLHFIDTPDKACNFEYTRDCHDPRGAMDMCVAGAIRNFTMQLLHYREGTSDRRYNLTEALLFLSHFMGDIHQPMHVGFTSDEGGNTIQLHWFRHKSNLHHVWDREIILTALADFYRKDMDVFQEELQSNFTTGTRSDDVSSWEDCNDLFACPTKYATESISIACKWGYQGVNQGDTLADDYFNSRLPIITKRIAQGGVRLAMILNRVFGKHSQAIPSPT</sequence>
<evidence type="ECO:0000313" key="13">
    <source>
        <dbReference type="RefSeq" id="XP_010921986.1"/>
    </source>
</evidence>
<dbReference type="RefSeq" id="XP_010921986.1">
    <property type="nucleotide sequence ID" value="XM_010923684.2"/>
</dbReference>
<comment type="catalytic activity">
    <reaction evidence="1">
        <text>Endonucleolytic cleavage to 5'-phosphomononucleotide and 5'-phosphooligonucleotide end-products.</text>
        <dbReference type="EC" id="3.1.30.1"/>
    </reaction>
</comment>
<dbReference type="Gene3D" id="1.10.575.10">
    <property type="entry name" value="P1 Nuclease"/>
    <property type="match status" value="1"/>
</dbReference>
<dbReference type="PANTHER" id="PTHR33146:SF14">
    <property type="entry name" value="ENDONUCLEASE 1"/>
    <property type="match status" value="1"/>
</dbReference>
<dbReference type="GO" id="GO:0004521">
    <property type="term" value="F:RNA endonuclease activity"/>
    <property type="evidence" value="ECO:0007669"/>
    <property type="project" value="UniProtKB-ARBA"/>
</dbReference>
<evidence type="ECO:0000313" key="12">
    <source>
        <dbReference type="Proteomes" id="UP000504607"/>
    </source>
</evidence>
<keyword evidence="5" id="KW-0479">Metal-binding</keyword>
<dbReference type="FunCoup" id="A0A6I9R859">
    <property type="interactions" value="150"/>
</dbReference>
<name>A0A6I9R859_ELAGV</name>
<dbReference type="EC" id="3.1.30.1" evidence="3"/>
<dbReference type="AlphaFoldDB" id="A0A6I9R859"/>
<keyword evidence="7 13" id="KW-0255">Endonuclease</keyword>
<keyword evidence="9" id="KW-1015">Disulfide bond</keyword>
<dbReference type="Pfam" id="PF02265">
    <property type="entry name" value="S1-P1_nuclease"/>
    <property type="match status" value="1"/>
</dbReference>
<keyword evidence="6" id="KW-0732">Signal</keyword>
<dbReference type="InParanoid" id="A0A6I9R859"/>
<keyword evidence="4" id="KW-0540">Nuclease</keyword>
<evidence type="ECO:0000256" key="4">
    <source>
        <dbReference type="ARBA" id="ARBA00022722"/>
    </source>
</evidence>
<reference evidence="13" key="1">
    <citation type="submission" date="2025-08" db="UniProtKB">
        <authorList>
            <consortium name="RefSeq"/>
        </authorList>
    </citation>
    <scope>IDENTIFICATION</scope>
</reference>
<keyword evidence="11" id="KW-1133">Transmembrane helix</keyword>
<dbReference type="PANTHER" id="PTHR33146">
    <property type="entry name" value="ENDONUCLEASE 4"/>
    <property type="match status" value="1"/>
</dbReference>
<accession>A0A6I9R859</accession>
<comment type="similarity">
    <text evidence="2">Belongs to the nuclease type I family.</text>
</comment>
<evidence type="ECO:0000256" key="2">
    <source>
        <dbReference type="ARBA" id="ARBA00009547"/>
    </source>
</evidence>
<keyword evidence="11" id="KW-0812">Transmembrane</keyword>
<evidence type="ECO:0000256" key="1">
    <source>
        <dbReference type="ARBA" id="ARBA00000245"/>
    </source>
</evidence>
<evidence type="ECO:0000256" key="11">
    <source>
        <dbReference type="SAM" id="Phobius"/>
    </source>
</evidence>
<keyword evidence="12" id="KW-1185">Reference proteome</keyword>
<dbReference type="KEGG" id="egu:105045414"/>
<dbReference type="SUPFAM" id="SSF48537">
    <property type="entry name" value="Phospholipase C/P1 nuclease"/>
    <property type="match status" value="1"/>
</dbReference>
<evidence type="ECO:0000256" key="6">
    <source>
        <dbReference type="ARBA" id="ARBA00022729"/>
    </source>
</evidence>
<proteinExistence type="inferred from homology"/>
<evidence type="ECO:0000256" key="5">
    <source>
        <dbReference type="ARBA" id="ARBA00022723"/>
    </source>
</evidence>
<keyword evidence="8" id="KW-0378">Hydrolase</keyword>
<dbReference type="FunFam" id="1.10.575.10:FF:000002">
    <property type="entry name" value="Endonuclease 2"/>
    <property type="match status" value="1"/>
</dbReference>
<dbReference type="OrthoDB" id="441446at2759"/>
<evidence type="ECO:0000256" key="10">
    <source>
        <dbReference type="ARBA" id="ARBA00023180"/>
    </source>
</evidence>
<gene>
    <name evidence="13" type="primary">LOC105045414</name>
</gene>
<dbReference type="InterPro" id="IPR003154">
    <property type="entry name" value="S1/P1nuclease"/>
</dbReference>
<feature type="transmembrane region" description="Helical" evidence="11">
    <location>
        <begin position="56"/>
        <end position="76"/>
    </location>
</feature>
<protein>
    <recommendedName>
        <fullName evidence="3">Aspergillus nuclease S1</fullName>
        <ecNumber evidence="3">3.1.30.1</ecNumber>
    </recommendedName>
</protein>
<dbReference type="GeneID" id="105045414"/>
<dbReference type="GO" id="GO:0006308">
    <property type="term" value="P:DNA catabolic process"/>
    <property type="evidence" value="ECO:0007669"/>
    <property type="project" value="InterPro"/>
</dbReference>
<dbReference type="CDD" id="cd11010">
    <property type="entry name" value="S1-P1_nuclease"/>
    <property type="match status" value="1"/>
</dbReference>
<evidence type="ECO:0000256" key="3">
    <source>
        <dbReference type="ARBA" id="ARBA00012562"/>
    </source>
</evidence>
<evidence type="ECO:0000256" key="8">
    <source>
        <dbReference type="ARBA" id="ARBA00022801"/>
    </source>
</evidence>
<dbReference type="InterPro" id="IPR008947">
    <property type="entry name" value="PLipase_C/P1_nuclease_dom_sf"/>
</dbReference>
<keyword evidence="11" id="KW-0472">Membrane</keyword>
<dbReference type="GO" id="GO:0046872">
    <property type="term" value="F:metal ion binding"/>
    <property type="evidence" value="ECO:0007669"/>
    <property type="project" value="UniProtKB-KW"/>
</dbReference>